<dbReference type="PRINTS" id="PR00507">
    <property type="entry name" value="N12N6MTFRASE"/>
</dbReference>
<dbReference type="Proteomes" id="UP000292136">
    <property type="component" value="Unassembled WGS sequence"/>
</dbReference>
<evidence type="ECO:0000256" key="1">
    <source>
        <dbReference type="ARBA" id="ARBA00011900"/>
    </source>
</evidence>
<keyword evidence="2 10" id="KW-0489">Methyltransferase</keyword>
<evidence type="ECO:0000256" key="5">
    <source>
        <dbReference type="SAM" id="Coils"/>
    </source>
</evidence>
<dbReference type="PANTHER" id="PTHR33841:SF1">
    <property type="entry name" value="DNA METHYLTRANSFERASE A"/>
    <property type="match status" value="1"/>
</dbReference>
<dbReference type="RefSeq" id="WP_130458962.1">
    <property type="nucleotide sequence ID" value="NZ_SHKM01000001.1"/>
</dbReference>
<dbReference type="PROSITE" id="PS00092">
    <property type="entry name" value="N6_MTASE"/>
    <property type="match status" value="1"/>
</dbReference>
<organism evidence="10 11">
    <name type="scientific">Azospira oryzae</name>
    <dbReference type="NCBI Taxonomy" id="146939"/>
    <lineage>
        <taxon>Bacteria</taxon>
        <taxon>Pseudomonadati</taxon>
        <taxon>Pseudomonadota</taxon>
        <taxon>Betaproteobacteria</taxon>
        <taxon>Rhodocyclales</taxon>
        <taxon>Rhodocyclaceae</taxon>
        <taxon>Azospira</taxon>
    </lineage>
</organism>
<keyword evidence="3" id="KW-0808">Transferase</keyword>
<evidence type="ECO:0000313" key="11">
    <source>
        <dbReference type="Proteomes" id="UP000292136"/>
    </source>
</evidence>
<proteinExistence type="predicted"/>
<dbReference type="InterPro" id="IPR029063">
    <property type="entry name" value="SAM-dependent_MTases_sf"/>
</dbReference>
<dbReference type="Pfam" id="PF20473">
    <property type="entry name" value="MmeI_Mtase"/>
    <property type="match status" value="1"/>
</dbReference>
<name>A0ABY0IUC9_9RHOO</name>
<sequence length="942" mass="104996">MTPEQFIARWKDNKLSERAGAQAHFDDLCELLEVDKPRDPDNYCFERGAKKAGGGDGWADVWKRGHFGWENKKPGRDLEKALKQLTDYALQLENPPLLVVCDRERIVIHTAFTGYPDEPREIRIEQLVTPEARQLLRWVFTEPEKLRPEKSTAAITAAAAGQFAGLAKAMRQRGEDGQRVAHFLVQCLFCMFAEDESLLPAGIFTDLLKNAGQDAEKARRRIAKLFQAMQQKNGEYGDADIPWFNGGLFKSIDIPPLEPSDLAGLHAAAADMDWRAIDPTIFGTLFERGLDPAARAPLGAHYTDTGTIEKLIRPLISEPLLAEWAAVKAEIAAKPKKAKAAYQTFLLRLNHFRVLDPACGSGNFLYLALKALRDVEKRAHVEAQELGLPAELSMQTGPHNILGLEINEFAAELARVTVWIGDIQWCRRNGYAHATNPILKPLDGIVHQDALMNADGSEAEWPQCDVIVGNPPFLGTKKQWSELGRDYTDRLRQLYDGRVPGFADLVLYWFEKARAQIEAGRLTVAGLVATNSIRGGANRKVLDRIVASTRIFEAWGDEEWVNEGAAVRVSLVCFGNSDQPAQLDGVAVAKINADLTSGSALSKATKLAENTNCAFVATVKAGPFDIPGDVARDWLKIPNPNGRPNSDAVRPWSNGMDVTRRSSDKWIIDFGVDMSEADAMLYEVPFAHVLEQVRPMREKSNRAAYKTRWWRLAEPIPKMRTALIGLNRFIATPVVAKHRLFVWMDSRVLADHQLIAIARSDDLTFGILHSRFHELWSLRLCTWLGVGNDPRYTPTTTFETFPFPAGMTPRDTAPRTGQGTPPCLAGEVAAERIAAAARCLNERREAWLNPPEWVDWVITPEEEKAGFPKRPVAKPGHEADLKKRTLTNLYNARPAWLDLAHRELDAAVAAAYGWTDYTPEMAEEEILRRLLALNLERAAAAA</sequence>
<dbReference type="InterPro" id="IPR046820">
    <property type="entry name" value="MmeI_TRD"/>
</dbReference>
<evidence type="ECO:0000259" key="8">
    <source>
        <dbReference type="Pfam" id="PF20466"/>
    </source>
</evidence>
<dbReference type="GO" id="GO:0008168">
    <property type="term" value="F:methyltransferase activity"/>
    <property type="evidence" value="ECO:0007669"/>
    <property type="project" value="UniProtKB-KW"/>
</dbReference>
<dbReference type="Pfam" id="PF20465">
    <property type="entry name" value="MmeI_hel"/>
    <property type="match status" value="1"/>
</dbReference>
<evidence type="ECO:0000259" key="6">
    <source>
        <dbReference type="Pfam" id="PF20464"/>
    </source>
</evidence>
<dbReference type="GO" id="GO:0032259">
    <property type="term" value="P:methylation"/>
    <property type="evidence" value="ECO:0007669"/>
    <property type="project" value="UniProtKB-KW"/>
</dbReference>
<feature type="domain" description="MmeI-like N-terminal" evidence="6">
    <location>
        <begin position="1"/>
        <end position="172"/>
    </location>
</feature>
<accession>A0ABY0IUC9</accession>
<dbReference type="Gene3D" id="3.40.50.150">
    <property type="entry name" value="Vaccinia Virus protein VP39"/>
    <property type="match status" value="1"/>
</dbReference>
<evidence type="ECO:0000259" key="7">
    <source>
        <dbReference type="Pfam" id="PF20465"/>
    </source>
</evidence>
<keyword evidence="11" id="KW-1185">Reference proteome</keyword>
<gene>
    <name evidence="10" type="ORF">EV678_1383</name>
</gene>
<feature type="coiled-coil region" evidence="5">
    <location>
        <begin position="208"/>
        <end position="235"/>
    </location>
</feature>
<dbReference type="SUPFAM" id="SSF53335">
    <property type="entry name" value="S-adenosyl-L-methionine-dependent methyltransferases"/>
    <property type="match status" value="1"/>
</dbReference>
<protein>
    <recommendedName>
        <fullName evidence="1">site-specific DNA-methyltransferase (adenine-specific)</fullName>
        <ecNumber evidence="1">2.1.1.72</ecNumber>
    </recommendedName>
</protein>
<dbReference type="InterPro" id="IPR002052">
    <property type="entry name" value="DNA_methylase_N6_adenine_CS"/>
</dbReference>
<dbReference type="EC" id="2.1.1.72" evidence="1"/>
<reference evidence="10 11" key="1">
    <citation type="submission" date="2019-02" db="EMBL/GenBank/DDBJ databases">
        <title>Genomic Encyclopedia of Type Strains, Phase IV (KMG-IV): sequencing the most valuable type-strain genomes for metagenomic binning, comparative biology and taxonomic classification.</title>
        <authorList>
            <person name="Goeker M."/>
        </authorList>
    </citation>
    <scope>NUCLEOTIDE SEQUENCE [LARGE SCALE GENOMIC DNA]</scope>
    <source>
        <strain evidence="10 11">DSM 21223</strain>
    </source>
</reference>
<dbReference type="Pfam" id="PF20464">
    <property type="entry name" value="MmeI_N"/>
    <property type="match status" value="1"/>
</dbReference>
<evidence type="ECO:0000256" key="3">
    <source>
        <dbReference type="ARBA" id="ARBA00022679"/>
    </source>
</evidence>
<dbReference type="Pfam" id="PF20466">
    <property type="entry name" value="MmeI_TRD"/>
    <property type="match status" value="1"/>
</dbReference>
<keyword evidence="5" id="KW-0175">Coiled coil</keyword>
<comment type="catalytic activity">
    <reaction evidence="4">
        <text>a 2'-deoxyadenosine in DNA + S-adenosyl-L-methionine = an N(6)-methyl-2'-deoxyadenosine in DNA + S-adenosyl-L-homocysteine + H(+)</text>
        <dbReference type="Rhea" id="RHEA:15197"/>
        <dbReference type="Rhea" id="RHEA-COMP:12418"/>
        <dbReference type="Rhea" id="RHEA-COMP:12419"/>
        <dbReference type="ChEBI" id="CHEBI:15378"/>
        <dbReference type="ChEBI" id="CHEBI:57856"/>
        <dbReference type="ChEBI" id="CHEBI:59789"/>
        <dbReference type="ChEBI" id="CHEBI:90615"/>
        <dbReference type="ChEBI" id="CHEBI:90616"/>
        <dbReference type="EC" id="2.1.1.72"/>
    </reaction>
</comment>
<dbReference type="InterPro" id="IPR046817">
    <property type="entry name" value="MmeI_N"/>
</dbReference>
<dbReference type="PANTHER" id="PTHR33841">
    <property type="entry name" value="DNA METHYLTRANSFERASE YEEA-RELATED"/>
    <property type="match status" value="1"/>
</dbReference>
<comment type="caution">
    <text evidence="10">The sequence shown here is derived from an EMBL/GenBank/DDBJ whole genome shotgun (WGS) entry which is preliminary data.</text>
</comment>
<dbReference type="EMBL" id="SHKM01000001">
    <property type="protein sequence ID" value="RZT90565.1"/>
    <property type="molecule type" value="Genomic_DNA"/>
</dbReference>
<evidence type="ECO:0000259" key="9">
    <source>
        <dbReference type="Pfam" id="PF20473"/>
    </source>
</evidence>
<dbReference type="InterPro" id="IPR046816">
    <property type="entry name" value="MmeI_Mtase"/>
</dbReference>
<dbReference type="InterPro" id="IPR050953">
    <property type="entry name" value="N4_N6_ade-DNA_methylase"/>
</dbReference>
<dbReference type="InterPro" id="IPR046819">
    <property type="entry name" value="MmeI_hel"/>
</dbReference>
<evidence type="ECO:0000256" key="2">
    <source>
        <dbReference type="ARBA" id="ARBA00022603"/>
    </source>
</evidence>
<feature type="domain" description="MmeI-like target recognition" evidence="8">
    <location>
        <begin position="677"/>
        <end position="805"/>
    </location>
</feature>
<evidence type="ECO:0000313" key="10">
    <source>
        <dbReference type="EMBL" id="RZT90565.1"/>
    </source>
</evidence>
<feature type="domain" description="MmeI-like DNA-methyltransferase" evidence="9">
    <location>
        <begin position="337"/>
        <end position="579"/>
    </location>
</feature>
<feature type="domain" description="MmeI-like helicase spacer" evidence="7">
    <location>
        <begin position="179"/>
        <end position="249"/>
    </location>
</feature>
<evidence type="ECO:0000256" key="4">
    <source>
        <dbReference type="ARBA" id="ARBA00047942"/>
    </source>
</evidence>